<name>A0A423XCK7_9PEZI</name>
<gene>
    <name evidence="2" type="ORF">VPNG_03643</name>
</gene>
<keyword evidence="3" id="KW-1185">Reference proteome</keyword>
<reference evidence="2 3" key="1">
    <citation type="submission" date="2015-09" db="EMBL/GenBank/DDBJ databases">
        <title>Host preference determinants of Valsa canker pathogens revealed by comparative genomics.</title>
        <authorList>
            <person name="Yin Z."/>
            <person name="Huang L."/>
        </authorList>
    </citation>
    <scope>NUCLEOTIDE SEQUENCE [LARGE SCALE GENOMIC DNA]</scope>
    <source>
        <strain evidence="2 3">SXYLt</strain>
    </source>
</reference>
<proteinExistence type="predicted"/>
<evidence type="ECO:0000313" key="2">
    <source>
        <dbReference type="EMBL" id="ROW13788.1"/>
    </source>
</evidence>
<evidence type="ECO:0000313" key="3">
    <source>
        <dbReference type="Proteomes" id="UP000285146"/>
    </source>
</evidence>
<dbReference type="InParanoid" id="A0A423XCK7"/>
<dbReference type="EMBL" id="LKEB01000017">
    <property type="protein sequence ID" value="ROW13788.1"/>
    <property type="molecule type" value="Genomic_DNA"/>
</dbReference>
<dbReference type="Proteomes" id="UP000285146">
    <property type="component" value="Unassembled WGS sequence"/>
</dbReference>
<feature type="region of interest" description="Disordered" evidence="1">
    <location>
        <begin position="336"/>
        <end position="391"/>
    </location>
</feature>
<feature type="region of interest" description="Disordered" evidence="1">
    <location>
        <begin position="1"/>
        <end position="23"/>
    </location>
</feature>
<feature type="compositionally biased region" description="Polar residues" evidence="1">
    <location>
        <begin position="375"/>
        <end position="384"/>
    </location>
</feature>
<feature type="compositionally biased region" description="Polar residues" evidence="1">
    <location>
        <begin position="291"/>
        <end position="300"/>
    </location>
</feature>
<feature type="compositionally biased region" description="Acidic residues" evidence="1">
    <location>
        <begin position="57"/>
        <end position="67"/>
    </location>
</feature>
<sequence>MADLPNQRVPDYCPPKRTDETDDDYFVRWKAHRDAWRQQFLDDYYRSKETRLPSPNSEDDPDEDEILDMVRSIEQDIRIENGQPEPGDLPNRVYSPPVVYPPGKSLSEISDYEPGPNSPIPRIRPEDEEYIDWPGFREYLPGTQPESQHSQHSPPPVRKRSSPPAEDGSLKQPAKRRKTDSTPQIPPAGPSTSGYKRKRVQDESPDEPQMAHKQVQAGPKKRKTDTYNRPSLASATSGSKRKREARHDEAHDQEVQASQPVGAKRRRVDATITDDAAGRRDRKRTTRTARQNAAVSSSPRITRARRRQLSGKDAQLFQLGQCGQVDLQGQAHEIQEQAAEAATTKTRNTTKPVAKTRATPKPSTNTKASVKPRAGNNTNTNTIKASVKSRAGNNANTIINAGAKTRGSWPN</sequence>
<feature type="region of interest" description="Disordered" evidence="1">
    <location>
        <begin position="47"/>
        <end position="304"/>
    </location>
</feature>
<dbReference type="OrthoDB" id="5240270at2759"/>
<protein>
    <submittedName>
        <fullName evidence="2">Uncharacterized protein</fullName>
    </submittedName>
</protein>
<feature type="compositionally biased region" description="Polar residues" evidence="1">
    <location>
        <begin position="227"/>
        <end position="238"/>
    </location>
</feature>
<organism evidence="2 3">
    <name type="scientific">Cytospora leucostoma</name>
    <dbReference type="NCBI Taxonomy" id="1230097"/>
    <lineage>
        <taxon>Eukaryota</taxon>
        <taxon>Fungi</taxon>
        <taxon>Dikarya</taxon>
        <taxon>Ascomycota</taxon>
        <taxon>Pezizomycotina</taxon>
        <taxon>Sordariomycetes</taxon>
        <taxon>Sordariomycetidae</taxon>
        <taxon>Diaporthales</taxon>
        <taxon>Cytosporaceae</taxon>
        <taxon>Cytospora</taxon>
    </lineage>
</organism>
<accession>A0A423XCK7</accession>
<comment type="caution">
    <text evidence="2">The sequence shown here is derived from an EMBL/GenBank/DDBJ whole genome shotgun (WGS) entry which is preliminary data.</text>
</comment>
<evidence type="ECO:0000256" key="1">
    <source>
        <dbReference type="SAM" id="MobiDB-lite"/>
    </source>
</evidence>
<feature type="compositionally biased region" description="Basic and acidic residues" evidence="1">
    <location>
        <begin position="245"/>
        <end position="254"/>
    </location>
</feature>
<dbReference type="AlphaFoldDB" id="A0A423XCK7"/>